<dbReference type="STRING" id="55207.KP22_03880"/>
<dbReference type="RefSeq" id="WP_039322478.1">
    <property type="nucleotide sequence ID" value="NZ_JQHM01000001.1"/>
</dbReference>
<gene>
    <name evidence="1" type="ORF">KP22_03880</name>
</gene>
<name>A0A093RWM3_9GAMM</name>
<evidence type="ECO:0000313" key="2">
    <source>
        <dbReference type="Proteomes" id="UP000032874"/>
    </source>
</evidence>
<dbReference type="Proteomes" id="UP000032874">
    <property type="component" value="Unassembled WGS sequence"/>
</dbReference>
<comment type="caution">
    <text evidence="1">The sequence shown here is derived from an EMBL/GenBank/DDBJ whole genome shotgun (WGS) entry which is preliminary data.</text>
</comment>
<reference evidence="1 2" key="1">
    <citation type="submission" date="2014-08" db="EMBL/GenBank/DDBJ databases">
        <title>Genome sequences of NCPPB Pectobacterium isolates.</title>
        <authorList>
            <person name="Glover R.H."/>
            <person name="Sapp M."/>
            <person name="Elphinstone J."/>
        </authorList>
    </citation>
    <scope>NUCLEOTIDE SEQUENCE [LARGE SCALE GENOMIC DNA]</scope>
    <source>
        <strain evidence="1 2">NCPPB 2795</strain>
    </source>
</reference>
<dbReference type="AlphaFoldDB" id="A0A093RWM3"/>
<evidence type="ECO:0000313" key="1">
    <source>
        <dbReference type="EMBL" id="KFX07240.1"/>
    </source>
</evidence>
<dbReference type="EMBL" id="JQHM01000001">
    <property type="protein sequence ID" value="KFX07240.1"/>
    <property type="molecule type" value="Genomic_DNA"/>
</dbReference>
<sequence length="102" mass="11361">MKELKFYGMSDDLFECDDAIREEICVYRNPGIYHLKSSEGEMLVVACYTDAGCWAIGVGQVNEDTKIPAWPASFGQWDSGYSAVMTIQVPDDTYIVTGDSDE</sequence>
<protein>
    <submittedName>
        <fullName evidence="1">Uncharacterized protein</fullName>
    </submittedName>
</protein>
<accession>A0A093RWM3</accession>
<proteinExistence type="predicted"/>
<dbReference type="eggNOG" id="ENOG5032UXR">
    <property type="taxonomic scope" value="Bacteria"/>
</dbReference>
<organism evidence="1 2">
    <name type="scientific">Pectobacterium betavasculorum</name>
    <dbReference type="NCBI Taxonomy" id="55207"/>
    <lineage>
        <taxon>Bacteria</taxon>
        <taxon>Pseudomonadati</taxon>
        <taxon>Pseudomonadota</taxon>
        <taxon>Gammaproteobacteria</taxon>
        <taxon>Enterobacterales</taxon>
        <taxon>Pectobacteriaceae</taxon>
        <taxon>Pectobacterium</taxon>
    </lineage>
</organism>